<dbReference type="EMBL" id="JBEPFB010000025">
    <property type="protein sequence ID" value="MER7378574.1"/>
    <property type="molecule type" value="Genomic_DNA"/>
</dbReference>
<evidence type="ECO:0000259" key="1">
    <source>
        <dbReference type="Pfam" id="PF03358"/>
    </source>
</evidence>
<dbReference type="InterPro" id="IPR005025">
    <property type="entry name" value="FMN_Rdtase-like_dom"/>
</dbReference>
<sequence length="195" mass="21262">MTSQPLSVAVIIGSARGGRLGDKVGHWFAKQAQARDDMTVDVIDVLEHPLPVALPAMNEEPADHVRTVKDALSARLTAADAFIVVTPEYNHSYPASLKNVIDWHLREWAAKPVGLVSYGGMGGGLRAAEHLRQVFAEVHAMTVREMVSLHNPWGSFTHADDAPEGADAAAKKLLDQVAWWGRALRTARDEQPYAL</sequence>
<dbReference type="GO" id="GO:0016491">
    <property type="term" value="F:oxidoreductase activity"/>
    <property type="evidence" value="ECO:0007669"/>
    <property type="project" value="UniProtKB-KW"/>
</dbReference>
<accession>A0ABV1Y3Z3</accession>
<feature type="domain" description="NADPH-dependent FMN reductase-like" evidence="1">
    <location>
        <begin position="7"/>
        <end position="151"/>
    </location>
</feature>
<organism evidence="2 3">
    <name type="scientific">Streptomyces lanatus</name>
    <dbReference type="NCBI Taxonomy" id="66900"/>
    <lineage>
        <taxon>Bacteria</taxon>
        <taxon>Bacillati</taxon>
        <taxon>Actinomycetota</taxon>
        <taxon>Actinomycetes</taxon>
        <taxon>Kitasatosporales</taxon>
        <taxon>Streptomycetaceae</taxon>
        <taxon>Streptomyces</taxon>
    </lineage>
</organism>
<dbReference type="RefSeq" id="WP_190075294.1">
    <property type="nucleotide sequence ID" value="NZ_BNBM01000024.1"/>
</dbReference>
<gene>
    <name evidence="2" type="ORF">ABT384_38855</name>
</gene>
<dbReference type="Gene3D" id="3.40.50.360">
    <property type="match status" value="1"/>
</dbReference>
<evidence type="ECO:0000313" key="3">
    <source>
        <dbReference type="Proteomes" id="UP001486207"/>
    </source>
</evidence>
<name>A0ABV1Y3Z3_9ACTN</name>
<dbReference type="PANTHER" id="PTHR30543:SF21">
    <property type="entry name" value="NAD(P)H-DEPENDENT FMN REDUCTASE LOT6"/>
    <property type="match status" value="1"/>
</dbReference>
<evidence type="ECO:0000313" key="2">
    <source>
        <dbReference type="EMBL" id="MER7378574.1"/>
    </source>
</evidence>
<dbReference type="InterPro" id="IPR029039">
    <property type="entry name" value="Flavoprotein-like_sf"/>
</dbReference>
<proteinExistence type="predicted"/>
<dbReference type="InterPro" id="IPR050712">
    <property type="entry name" value="NAD(P)H-dep_reductase"/>
</dbReference>
<dbReference type="PANTHER" id="PTHR30543">
    <property type="entry name" value="CHROMATE REDUCTASE"/>
    <property type="match status" value="1"/>
</dbReference>
<dbReference type="EC" id="1.-.-.-" evidence="2"/>
<dbReference type="SUPFAM" id="SSF52218">
    <property type="entry name" value="Flavoproteins"/>
    <property type="match status" value="1"/>
</dbReference>
<reference evidence="2 3" key="1">
    <citation type="submission" date="2024-06" db="EMBL/GenBank/DDBJ databases">
        <title>The Natural Products Discovery Center: Release of the First 8490 Sequenced Strains for Exploring Actinobacteria Biosynthetic Diversity.</title>
        <authorList>
            <person name="Kalkreuter E."/>
            <person name="Kautsar S.A."/>
            <person name="Yang D."/>
            <person name="Bader C.D."/>
            <person name="Teijaro C.N."/>
            <person name="Fluegel L."/>
            <person name="Davis C.M."/>
            <person name="Simpson J.R."/>
            <person name="Lauterbach L."/>
            <person name="Steele A.D."/>
            <person name="Gui C."/>
            <person name="Meng S."/>
            <person name="Li G."/>
            <person name="Viehrig K."/>
            <person name="Ye F."/>
            <person name="Su P."/>
            <person name="Kiefer A.F."/>
            <person name="Nichols A."/>
            <person name="Cepeda A.J."/>
            <person name="Yan W."/>
            <person name="Fan B."/>
            <person name="Jiang Y."/>
            <person name="Adhikari A."/>
            <person name="Zheng C.-J."/>
            <person name="Schuster L."/>
            <person name="Cowan T.M."/>
            <person name="Smanski M.J."/>
            <person name="Chevrette M.G."/>
            <person name="De Carvalho L.P.S."/>
            <person name="Shen B."/>
        </authorList>
    </citation>
    <scope>NUCLEOTIDE SEQUENCE [LARGE SCALE GENOMIC DNA]</scope>
    <source>
        <strain evidence="2 3">NPDC000155</strain>
    </source>
</reference>
<dbReference type="Proteomes" id="UP001486207">
    <property type="component" value="Unassembled WGS sequence"/>
</dbReference>
<comment type="caution">
    <text evidence="2">The sequence shown here is derived from an EMBL/GenBank/DDBJ whole genome shotgun (WGS) entry which is preliminary data.</text>
</comment>
<keyword evidence="3" id="KW-1185">Reference proteome</keyword>
<keyword evidence="2" id="KW-0560">Oxidoreductase</keyword>
<dbReference type="Pfam" id="PF03358">
    <property type="entry name" value="FMN_red"/>
    <property type="match status" value="1"/>
</dbReference>
<protein>
    <submittedName>
        <fullName evidence="2">NAD(P)H-dependent oxidoreductase</fullName>
        <ecNumber evidence="2">1.-.-.-</ecNumber>
    </submittedName>
</protein>